<dbReference type="Pfam" id="PF13637">
    <property type="entry name" value="Ank_4"/>
    <property type="match status" value="1"/>
</dbReference>
<accession>A0A8W8M227</accession>
<evidence type="ECO:0000313" key="4">
    <source>
        <dbReference type="EnsemblMetazoa" id="G30943.1:cds"/>
    </source>
</evidence>
<protein>
    <submittedName>
        <fullName evidence="4">Uncharacterized protein</fullName>
    </submittedName>
</protein>
<evidence type="ECO:0000256" key="3">
    <source>
        <dbReference type="PROSITE-ProRule" id="PRU00023"/>
    </source>
</evidence>
<feature type="repeat" description="ANK" evidence="3">
    <location>
        <begin position="1039"/>
        <end position="1071"/>
    </location>
</feature>
<feature type="repeat" description="ANK" evidence="3">
    <location>
        <begin position="511"/>
        <end position="543"/>
    </location>
</feature>
<feature type="repeat" description="ANK" evidence="3">
    <location>
        <begin position="681"/>
        <end position="713"/>
    </location>
</feature>
<dbReference type="Gene3D" id="1.25.40.20">
    <property type="entry name" value="Ankyrin repeat-containing domain"/>
    <property type="match status" value="6"/>
</dbReference>
<evidence type="ECO:0000256" key="1">
    <source>
        <dbReference type="ARBA" id="ARBA00022737"/>
    </source>
</evidence>
<dbReference type="InterPro" id="IPR036770">
    <property type="entry name" value="Ankyrin_rpt-contain_sf"/>
</dbReference>
<evidence type="ECO:0000256" key="2">
    <source>
        <dbReference type="ARBA" id="ARBA00023043"/>
    </source>
</evidence>
<feature type="repeat" description="ANK" evidence="3">
    <location>
        <begin position="941"/>
        <end position="973"/>
    </location>
</feature>
<dbReference type="SMART" id="SM00248">
    <property type="entry name" value="ANK"/>
    <property type="match status" value="20"/>
</dbReference>
<feature type="repeat" description="ANK" evidence="3">
    <location>
        <begin position="544"/>
        <end position="576"/>
    </location>
</feature>
<feature type="repeat" description="ANK" evidence="3">
    <location>
        <begin position="648"/>
        <end position="680"/>
    </location>
</feature>
<feature type="repeat" description="ANK" evidence="3">
    <location>
        <begin position="610"/>
        <end position="647"/>
    </location>
</feature>
<organism evidence="4 5">
    <name type="scientific">Magallana gigas</name>
    <name type="common">Pacific oyster</name>
    <name type="synonym">Crassostrea gigas</name>
    <dbReference type="NCBI Taxonomy" id="29159"/>
    <lineage>
        <taxon>Eukaryota</taxon>
        <taxon>Metazoa</taxon>
        <taxon>Spiralia</taxon>
        <taxon>Lophotrochozoa</taxon>
        <taxon>Mollusca</taxon>
        <taxon>Bivalvia</taxon>
        <taxon>Autobranchia</taxon>
        <taxon>Pteriomorphia</taxon>
        <taxon>Ostreida</taxon>
        <taxon>Ostreoidea</taxon>
        <taxon>Ostreidae</taxon>
        <taxon>Magallana</taxon>
    </lineage>
</organism>
<dbReference type="Proteomes" id="UP000005408">
    <property type="component" value="Unassembled WGS sequence"/>
</dbReference>
<dbReference type="SUPFAM" id="SSF48403">
    <property type="entry name" value="Ankyrin repeat"/>
    <property type="match status" value="3"/>
</dbReference>
<feature type="repeat" description="ANK" evidence="3">
    <location>
        <begin position="478"/>
        <end position="510"/>
    </location>
</feature>
<dbReference type="PRINTS" id="PR01415">
    <property type="entry name" value="ANKYRIN"/>
</dbReference>
<evidence type="ECO:0000313" key="5">
    <source>
        <dbReference type="Proteomes" id="UP000005408"/>
    </source>
</evidence>
<dbReference type="Pfam" id="PF00023">
    <property type="entry name" value="Ank"/>
    <property type="match status" value="3"/>
</dbReference>
<keyword evidence="2 3" id="KW-0040">ANK repeat</keyword>
<dbReference type="PANTHER" id="PTHR24123">
    <property type="entry name" value="ANKYRIN REPEAT-CONTAINING"/>
    <property type="match status" value="1"/>
</dbReference>
<dbReference type="EnsemblMetazoa" id="G30943.1">
    <property type="protein sequence ID" value="G30943.1:cds"/>
    <property type="gene ID" value="G30943"/>
</dbReference>
<name>A0A8W8M227_MAGGI</name>
<feature type="repeat" description="ANK" evidence="3">
    <location>
        <begin position="577"/>
        <end position="609"/>
    </location>
</feature>
<feature type="repeat" description="ANK" evidence="3">
    <location>
        <begin position="774"/>
        <end position="806"/>
    </location>
</feature>
<sequence>MTSDVTKQLCEEFWEIGMRMAERFPHIGQTYLDSIQRLRPDETPNEILTAQIGNRNTMSIKFGKQMDAPFFIEQIGNKNKMIIQLDDRRQSEQLELQSTGEVSLRMVLRSNDTPEWKKITENAMKTNLANLNSNPVLKENDIVVDSFEKGCLVVSFNKAYGYPMKDCLKILFNELFQVLDVEATLQNYSISLIQVRGYIYYPENFPYGKTCQDMFIIRHISWKNASTLCDIDIYVNNLMKHLIQNKCSTDVNEQINLQIKWDEDLSMAASPIPFSSSANRLLSEEMKTAQLELQNWTEYDNAIYFIFKCTGKFSYLSYVEEGGAIYNTTKLLFSSVSTSLLRLSVFLDTTFVNDSGFGQGLVFHINPSSKVSEALASGTFSKVVTAMIGGKDTSVFRNVEDLKIKAILEYRDAPKEDILSSEQQENVVKTSKDRVLSVDAMEEESIIDPFFRAWEIGNPKIVLRLLEEGRNPNLRNKKLQSPLHIASEGNFLRITEKLLLCGAEIDAIDKNLDTPLILAVRNGHWKIVSTLLNKGSNVELGDKNNHSPLYVAAKYGHRYALTTLLKFGALVNSTGDNKETPLHVACRKGYDEIVHDLLMYGADVHSVDKRGNTPLHTALLGMANEYHNSEIVENLLSRGALVNKKNNTAKTPLCIASENGLKDVTQILVKAFADTNLQDSENDLPLHLAIRNGHTDIVEIFLKTSNNIDRCNAKGITPRMLAKNHEDILKIVDAFERTEDISCTPAMNFARRGLVSELLPYIQQNEQLDSKDNKGRSLLYAASCNGHTEIVRLLIKAKVNVNACDFMNKSPLSIAAENKYYSVVECLLDAGADVNIVDSFGRTVLHYAVKSDSNEIVNIILQQSHYTYKADVDGKTPLHFCGIYGNASIANDLLTAMVSIDVNQCDLQKSSPLHETIKSQQLDVADFLLSHGANANFPDSSGRTPLHLAAEIGSLAATNMLLKSGGNVNERNSLLHTPAFLAASFGRSVLLTLIKNGADINVPDEKGRTPLHVSLENGHIFVIKILIEHNATVNSKDKEGKTPLHLASKLGNLNAASILLKANAIVNAADSNRCTPLHYCTSSVLLKLLIKNGAFVNSKDAYGKTPLHKAVEFLCRSDLTSNATSEYLTIVNELLSNDANIVLRDNNNETVIHKLVHASNYHLLIEVLGFDFDPDEKDSLVIIVGDCLKQSNSSVITDILKRWVCIQQTREENEQIGSIYTQEEELCPSYLWHQHEEWLRKHKNVRRANVLQRIMSIEKDLSGMEGRKRKDSIKESALVEPLEKIVKVEGELKAL</sequence>
<dbReference type="InterPro" id="IPR051165">
    <property type="entry name" value="Multifunctional_ANK_Repeat"/>
</dbReference>
<dbReference type="InterPro" id="IPR002110">
    <property type="entry name" value="Ankyrin_rpt"/>
</dbReference>
<keyword evidence="5" id="KW-1185">Reference proteome</keyword>
<dbReference type="PANTHER" id="PTHR24123:SF141">
    <property type="entry name" value="ANKYRIN 2, ISOFORM U"/>
    <property type="match status" value="1"/>
</dbReference>
<dbReference type="PROSITE" id="PS50088">
    <property type="entry name" value="ANK_REPEAT"/>
    <property type="match status" value="13"/>
</dbReference>
<proteinExistence type="predicted"/>
<feature type="repeat" description="ANK" evidence="3">
    <location>
        <begin position="807"/>
        <end position="839"/>
    </location>
</feature>
<keyword evidence="1" id="KW-0677">Repeat</keyword>
<dbReference type="Pfam" id="PF12796">
    <property type="entry name" value="Ank_2"/>
    <property type="match status" value="4"/>
</dbReference>
<dbReference type="PROSITE" id="PS50297">
    <property type="entry name" value="ANK_REP_REGION"/>
    <property type="match status" value="12"/>
</dbReference>
<reference evidence="4" key="1">
    <citation type="submission" date="2022-08" db="UniProtKB">
        <authorList>
            <consortium name="EnsemblMetazoa"/>
        </authorList>
    </citation>
    <scope>IDENTIFICATION</scope>
    <source>
        <strain evidence="4">05x7-T-G4-1.051#20</strain>
    </source>
</reference>
<feature type="repeat" description="ANK" evidence="3">
    <location>
        <begin position="908"/>
        <end position="940"/>
    </location>
</feature>
<feature type="repeat" description="ANK" evidence="3">
    <location>
        <begin position="1006"/>
        <end position="1038"/>
    </location>
</feature>